<keyword evidence="2" id="KW-1003">Cell membrane</keyword>
<feature type="domain" description="ABC3 transporter permease C-terminal" evidence="8">
    <location>
        <begin position="655"/>
        <end position="775"/>
    </location>
</feature>
<keyword evidence="3 7" id="KW-0812">Transmembrane</keyword>
<organism evidence="9">
    <name type="scientific">Streptomyces sp. R21</name>
    <dbReference type="NCBI Taxonomy" id="3238627"/>
    <lineage>
        <taxon>Bacteria</taxon>
        <taxon>Bacillati</taxon>
        <taxon>Actinomycetota</taxon>
        <taxon>Actinomycetes</taxon>
        <taxon>Kitasatosporales</taxon>
        <taxon>Streptomycetaceae</taxon>
        <taxon>Streptomyces</taxon>
    </lineage>
</organism>
<dbReference type="Pfam" id="PF02687">
    <property type="entry name" value="FtsX"/>
    <property type="match status" value="2"/>
</dbReference>
<name>A0AB39PGH3_9ACTN</name>
<keyword evidence="5 7" id="KW-0472">Membrane</keyword>
<dbReference type="GO" id="GO:0005886">
    <property type="term" value="C:plasma membrane"/>
    <property type="evidence" value="ECO:0007669"/>
    <property type="project" value="UniProtKB-SubCell"/>
</dbReference>
<evidence type="ECO:0000256" key="7">
    <source>
        <dbReference type="SAM" id="Phobius"/>
    </source>
</evidence>
<evidence type="ECO:0000256" key="1">
    <source>
        <dbReference type="ARBA" id="ARBA00004651"/>
    </source>
</evidence>
<feature type="transmembrane region" description="Helical" evidence="7">
    <location>
        <begin position="241"/>
        <end position="271"/>
    </location>
</feature>
<dbReference type="GO" id="GO:0022857">
    <property type="term" value="F:transmembrane transporter activity"/>
    <property type="evidence" value="ECO:0007669"/>
    <property type="project" value="TreeGrafter"/>
</dbReference>
<feature type="transmembrane region" description="Helical" evidence="7">
    <location>
        <begin position="336"/>
        <end position="356"/>
    </location>
</feature>
<reference evidence="9" key="1">
    <citation type="submission" date="2024-07" db="EMBL/GenBank/DDBJ databases">
        <authorList>
            <person name="Yu S.T."/>
        </authorList>
    </citation>
    <scope>NUCLEOTIDE SEQUENCE</scope>
    <source>
        <strain evidence="9">R21</strain>
    </source>
</reference>
<feature type="transmembrane region" description="Helical" evidence="7">
    <location>
        <begin position="651"/>
        <end position="676"/>
    </location>
</feature>
<evidence type="ECO:0000313" key="9">
    <source>
        <dbReference type="EMBL" id="XDQ28971.1"/>
    </source>
</evidence>
<feature type="transmembrane region" description="Helical" evidence="7">
    <location>
        <begin position="20"/>
        <end position="42"/>
    </location>
</feature>
<dbReference type="AlphaFoldDB" id="A0AB39PGH3"/>
<evidence type="ECO:0000256" key="2">
    <source>
        <dbReference type="ARBA" id="ARBA00022475"/>
    </source>
</evidence>
<comment type="similarity">
    <text evidence="6">Belongs to the ABC-4 integral membrane protein family.</text>
</comment>
<dbReference type="PANTHER" id="PTHR30572:SF4">
    <property type="entry name" value="ABC TRANSPORTER PERMEASE YTRF"/>
    <property type="match status" value="1"/>
</dbReference>
<feature type="domain" description="ABC3 transporter permease C-terminal" evidence="8">
    <location>
        <begin position="248"/>
        <end position="360"/>
    </location>
</feature>
<accession>A0AB39PGH3</accession>
<evidence type="ECO:0000256" key="3">
    <source>
        <dbReference type="ARBA" id="ARBA00022692"/>
    </source>
</evidence>
<evidence type="ECO:0000256" key="6">
    <source>
        <dbReference type="ARBA" id="ARBA00038076"/>
    </source>
</evidence>
<dbReference type="PANTHER" id="PTHR30572">
    <property type="entry name" value="MEMBRANE COMPONENT OF TRANSPORTER-RELATED"/>
    <property type="match status" value="1"/>
</dbReference>
<evidence type="ECO:0000259" key="8">
    <source>
        <dbReference type="Pfam" id="PF02687"/>
    </source>
</evidence>
<proteinExistence type="inferred from homology"/>
<keyword evidence="4 7" id="KW-1133">Transmembrane helix</keyword>
<sequence>MSALGRVARSGVGRRRVQTVVIVLATMMAVTASVMCAALLAASAGPFDKAFRQQHGAHLSVRYDAEKATAARLAASADATGVTAAAGPFPTVSATARLGGQDLQPMSLVGRAGHGGPVDDVTLTEGRWAARAGEIVLSDNEDGPALRMGTELGFPQLPGKPTLTVVGMARSVSRTADAWVMPSLLSEPDGYQMLYRFKAAATARQVAADRAAVTASVPKGTVDGARSWLATKKEADRQSALFVPFLAAFGVLGLVMAVLIVGNVVAGAVGAGTRRIGVLKALGFTPSQVVRAYVGQALIPAAAGTAIGVVGGNLLAVPVLTETATAYGSTSSTVPLWIDVTVAAGMLGLVAVTAWAGALRAGRLRAVDAIAVGRPARPGRGLRAARLAGRLPLPRPVGLGLARPFARPARAAATAAAVTFGAVAVTFAVGLASSLTEVQAARNHDTSDVTVHAVKQTDEAGGPPRHVREGVAADPTDVADPAAVTRAIDARSGTRRYFGVATTEVALAGATGSVEVSAFTGDPSWSGYRMISGRWFKGPGEAVVPTPLLAATGTRVGDRVTLHDHGRTVAVRIVGEVFSTENQGRTLLTDAATLKSAEPKLRATEYRIAVRPGTDAKAYARDLSTALQATGATAAAGQSGDRSSVIFILDALTSILTLMLVAVAGLSVLNSVVLDTRERVRDLGIHRALGMTPRQTITMVIASVVGVGLLGGAVGVPVGLALHDAVMPAMGHSAGLTMPASVLDVYDTPELVLLGFGGLLIAVAGALLPAGWAARTRTATALRTE</sequence>
<comment type="subcellular location">
    <subcellularLocation>
        <location evidence="1">Cell membrane</location>
        <topology evidence="1">Multi-pass membrane protein</topology>
    </subcellularLocation>
</comment>
<dbReference type="InterPro" id="IPR003838">
    <property type="entry name" value="ABC3_permease_C"/>
</dbReference>
<gene>
    <name evidence="9" type="ORF">AB5J56_31695</name>
</gene>
<feature type="transmembrane region" description="Helical" evidence="7">
    <location>
        <begin position="292"/>
        <end position="316"/>
    </location>
</feature>
<dbReference type="RefSeq" id="WP_369237519.1">
    <property type="nucleotide sequence ID" value="NZ_CP163435.1"/>
</dbReference>
<feature type="transmembrane region" description="Helical" evidence="7">
    <location>
        <begin position="411"/>
        <end position="432"/>
    </location>
</feature>
<evidence type="ECO:0000256" key="5">
    <source>
        <dbReference type="ARBA" id="ARBA00023136"/>
    </source>
</evidence>
<dbReference type="InterPro" id="IPR050250">
    <property type="entry name" value="Macrolide_Exporter_MacB"/>
</dbReference>
<feature type="transmembrane region" description="Helical" evidence="7">
    <location>
        <begin position="697"/>
        <end position="722"/>
    </location>
</feature>
<feature type="transmembrane region" description="Helical" evidence="7">
    <location>
        <begin position="751"/>
        <end position="774"/>
    </location>
</feature>
<evidence type="ECO:0000256" key="4">
    <source>
        <dbReference type="ARBA" id="ARBA00022989"/>
    </source>
</evidence>
<protein>
    <submittedName>
        <fullName evidence="9">ABC transporter permease</fullName>
    </submittedName>
</protein>
<dbReference type="EMBL" id="CP163435">
    <property type="protein sequence ID" value="XDQ28971.1"/>
    <property type="molecule type" value="Genomic_DNA"/>
</dbReference>